<dbReference type="AlphaFoldDB" id="N6YHB9"/>
<feature type="non-terminal residue" evidence="2">
    <location>
        <position position="1"/>
    </location>
</feature>
<protein>
    <submittedName>
        <fullName evidence="2">DEAD/DEAH box helicase</fullName>
    </submittedName>
</protein>
<evidence type="ECO:0000313" key="3">
    <source>
        <dbReference type="Proteomes" id="UP000013042"/>
    </source>
</evidence>
<dbReference type="Proteomes" id="UP000013042">
    <property type="component" value="Unassembled WGS sequence"/>
</dbReference>
<gene>
    <name evidence="2" type="ORF">C665_17824</name>
</gene>
<evidence type="ECO:0000313" key="2">
    <source>
        <dbReference type="EMBL" id="ENO81588.1"/>
    </source>
</evidence>
<dbReference type="GO" id="GO:0004386">
    <property type="term" value="F:helicase activity"/>
    <property type="evidence" value="ECO:0007669"/>
    <property type="project" value="UniProtKB-KW"/>
</dbReference>
<dbReference type="EMBL" id="AMXD01000173">
    <property type="protein sequence ID" value="ENO81588.1"/>
    <property type="molecule type" value="Genomic_DNA"/>
</dbReference>
<feature type="compositionally biased region" description="Basic and acidic residues" evidence="1">
    <location>
        <begin position="1"/>
        <end position="21"/>
    </location>
</feature>
<sequence>ERGVERSAEARREPAREREGLRAGPRRGRSSVAADGFDFSKPYEPLNPPVAVAEQTQPTVAAAGKPDPLRRHQRPIAVLLGGLGRK</sequence>
<name>N6YHB9_THASP</name>
<evidence type="ECO:0000256" key="1">
    <source>
        <dbReference type="SAM" id="MobiDB-lite"/>
    </source>
</evidence>
<accession>N6YHB9</accession>
<keyword evidence="2" id="KW-0347">Helicase</keyword>
<comment type="caution">
    <text evidence="2">The sequence shown here is derived from an EMBL/GenBank/DDBJ whole genome shotgun (WGS) entry which is preliminary data.</text>
</comment>
<feature type="region of interest" description="Disordered" evidence="1">
    <location>
        <begin position="1"/>
        <end position="36"/>
    </location>
</feature>
<keyword evidence="2" id="KW-0067">ATP-binding</keyword>
<keyword evidence="2" id="KW-0547">Nucleotide-binding</keyword>
<keyword evidence="2" id="KW-0378">Hydrolase</keyword>
<organism evidence="2 3">
    <name type="scientific">Thauera aminoaromatica S2</name>
    <dbReference type="NCBI Taxonomy" id="1234381"/>
    <lineage>
        <taxon>Bacteria</taxon>
        <taxon>Pseudomonadati</taxon>
        <taxon>Pseudomonadota</taxon>
        <taxon>Betaproteobacteria</taxon>
        <taxon>Rhodocyclales</taxon>
        <taxon>Zoogloeaceae</taxon>
        <taxon>Thauera</taxon>
    </lineage>
</organism>
<reference evidence="2 3" key="1">
    <citation type="submission" date="2012-09" db="EMBL/GenBank/DDBJ databases">
        <title>Draft Genome Sequences of 6 Strains from Genus Thauera.</title>
        <authorList>
            <person name="Liu B."/>
            <person name="Shapleigh J.P."/>
            <person name="Frostegard A.H."/>
        </authorList>
    </citation>
    <scope>NUCLEOTIDE SEQUENCE [LARGE SCALE GENOMIC DNA]</scope>
    <source>
        <strain evidence="2 3">S2</strain>
    </source>
</reference>
<proteinExistence type="predicted"/>